<dbReference type="Gene3D" id="1.25.40.10">
    <property type="entry name" value="Tetratricopeptide repeat domain"/>
    <property type="match status" value="4"/>
</dbReference>
<comment type="caution">
    <text evidence="3">The sequence shown here is derived from an EMBL/GenBank/DDBJ whole genome shotgun (WGS) entry which is preliminary data.</text>
</comment>
<dbReference type="Pfam" id="PF01535">
    <property type="entry name" value="PPR"/>
    <property type="match status" value="3"/>
</dbReference>
<evidence type="ECO:0000256" key="2">
    <source>
        <dbReference type="PROSITE-ProRule" id="PRU00708"/>
    </source>
</evidence>
<dbReference type="InterPro" id="IPR002885">
    <property type="entry name" value="PPR_rpt"/>
</dbReference>
<dbReference type="InterPro" id="IPR046848">
    <property type="entry name" value="E_motif"/>
</dbReference>
<feature type="repeat" description="PPR" evidence="2">
    <location>
        <begin position="378"/>
        <end position="412"/>
    </location>
</feature>
<evidence type="ECO:0000313" key="3">
    <source>
        <dbReference type="EMBL" id="CAK9141184.1"/>
    </source>
</evidence>
<dbReference type="PANTHER" id="PTHR47926">
    <property type="entry name" value="PENTATRICOPEPTIDE REPEAT-CONTAINING PROTEIN"/>
    <property type="match status" value="1"/>
</dbReference>
<reference evidence="3 4" key="1">
    <citation type="submission" date="2024-02" db="EMBL/GenBank/DDBJ databases">
        <authorList>
            <person name="Vignale AGUSTIN F."/>
            <person name="Sosa J E."/>
            <person name="Modenutti C."/>
        </authorList>
    </citation>
    <scope>NUCLEOTIDE SEQUENCE [LARGE SCALE GENOMIC DNA]</scope>
</reference>
<dbReference type="Pfam" id="PF20431">
    <property type="entry name" value="E_motif"/>
    <property type="match status" value="1"/>
</dbReference>
<feature type="repeat" description="PPR" evidence="2">
    <location>
        <begin position="276"/>
        <end position="311"/>
    </location>
</feature>
<feature type="repeat" description="PPR" evidence="2">
    <location>
        <begin position="74"/>
        <end position="108"/>
    </location>
</feature>
<gene>
    <name evidence="3" type="ORF">ILEXP_LOCUS8714</name>
</gene>
<evidence type="ECO:0000256" key="1">
    <source>
        <dbReference type="ARBA" id="ARBA00022737"/>
    </source>
</evidence>
<protein>
    <recommendedName>
        <fullName evidence="5">Pentatricopeptide repeat-containing protein</fullName>
    </recommendedName>
</protein>
<dbReference type="PANTHER" id="PTHR47926:SF417">
    <property type="entry name" value="PENTACOTRIPEPTIDE-REPEAT REGION OF PRORP DOMAIN-CONTAINING PROTEIN"/>
    <property type="match status" value="1"/>
</dbReference>
<evidence type="ECO:0008006" key="5">
    <source>
        <dbReference type="Google" id="ProtNLM"/>
    </source>
</evidence>
<dbReference type="FunFam" id="1.25.40.10:FF:000090">
    <property type="entry name" value="Pentatricopeptide repeat-containing protein, chloroplastic"/>
    <property type="match status" value="1"/>
</dbReference>
<sequence>MVSTRPFDYSLYSKTLQLCIDAKAAKQGRLIHNHLIINGVLSNVYLNTKLIIFYSKIRDMITAREVFNKMPERSVVSWTALISGYSQNCNFEEALIVFSVMHREGVRANQFTYGSSLRACTSMMCLTRGKQIQGCIQKSWLYGNLFVQSALIDLHSKCGKMEDACYVFESMLDRDLVSWNAMIGGYAVQGFDNNAFQMFRSMLGEGMVPDCFTLGSLLKASAGVSGLVKVRQMHGFIIRLGFGSHNILLCSLIDAYIKCGNMRSANHIYKSMLQKDTISCTALITGYAQEGNYSSEALNLFNEVHQMAMGIDDVILCSMLNICANTASLGLGRQMHALALKYQPRHDLAMGNALIDMYSKCGEIEDAKRVFDKMGEKNVISWTSLISGYGKHGHGHKAITMYKNMEYEGLKPNDVTFLSLLFACSHNGLTSEGWECFNGMVNKYGIVPRAEHYSCMVDLFVRGGLLEEAYNLICKANMKPNGSLWGSILGACSNYGNMSIGEIAARHLFNIEPEKSVNYVVLASMYAAAGLWDSALKTRKLMEDRRLRKDLGYSFFQPTNKRVKLLEIS</sequence>
<feature type="repeat" description="PPR" evidence="2">
    <location>
        <begin position="347"/>
        <end position="377"/>
    </location>
</feature>
<feature type="repeat" description="PPR" evidence="2">
    <location>
        <begin position="175"/>
        <end position="209"/>
    </location>
</feature>
<dbReference type="FunFam" id="1.25.40.10:FF:000381">
    <property type="entry name" value="Pentatricopeptide repeat-containing protein"/>
    <property type="match status" value="1"/>
</dbReference>
<keyword evidence="1" id="KW-0677">Repeat</keyword>
<proteinExistence type="predicted"/>
<dbReference type="Proteomes" id="UP001642360">
    <property type="component" value="Unassembled WGS sequence"/>
</dbReference>
<dbReference type="AlphaFoldDB" id="A0ABC8R861"/>
<dbReference type="Pfam" id="PF13041">
    <property type="entry name" value="PPR_2"/>
    <property type="match status" value="3"/>
</dbReference>
<name>A0ABC8R861_9AQUA</name>
<dbReference type="PROSITE" id="PS51375">
    <property type="entry name" value="PPR"/>
    <property type="match status" value="5"/>
</dbReference>
<evidence type="ECO:0000313" key="4">
    <source>
        <dbReference type="Proteomes" id="UP001642360"/>
    </source>
</evidence>
<dbReference type="InterPro" id="IPR011990">
    <property type="entry name" value="TPR-like_helical_dom_sf"/>
</dbReference>
<organism evidence="3 4">
    <name type="scientific">Ilex paraguariensis</name>
    <name type="common">yerba mate</name>
    <dbReference type="NCBI Taxonomy" id="185542"/>
    <lineage>
        <taxon>Eukaryota</taxon>
        <taxon>Viridiplantae</taxon>
        <taxon>Streptophyta</taxon>
        <taxon>Embryophyta</taxon>
        <taxon>Tracheophyta</taxon>
        <taxon>Spermatophyta</taxon>
        <taxon>Magnoliopsida</taxon>
        <taxon>eudicotyledons</taxon>
        <taxon>Gunneridae</taxon>
        <taxon>Pentapetalae</taxon>
        <taxon>asterids</taxon>
        <taxon>campanulids</taxon>
        <taxon>Aquifoliales</taxon>
        <taxon>Aquifoliaceae</taxon>
        <taxon>Ilex</taxon>
    </lineage>
</organism>
<dbReference type="InterPro" id="IPR046960">
    <property type="entry name" value="PPR_At4g14850-like_plant"/>
</dbReference>
<keyword evidence="4" id="KW-1185">Reference proteome</keyword>
<dbReference type="GO" id="GO:0009451">
    <property type="term" value="P:RNA modification"/>
    <property type="evidence" value="ECO:0007669"/>
    <property type="project" value="UniProtKB-ARBA"/>
</dbReference>
<dbReference type="EMBL" id="CAUOFW020001103">
    <property type="protein sequence ID" value="CAK9141184.1"/>
    <property type="molecule type" value="Genomic_DNA"/>
</dbReference>
<dbReference type="FunFam" id="1.25.40.10:FF:000227">
    <property type="entry name" value="Pentatricopeptide repeat-containing protein At3g13880"/>
    <property type="match status" value="1"/>
</dbReference>
<accession>A0ABC8R861</accession>
<dbReference type="NCBIfam" id="TIGR00756">
    <property type="entry name" value="PPR"/>
    <property type="match status" value="5"/>
</dbReference>